<reference evidence="3 4" key="1">
    <citation type="submission" date="2015-05" db="EMBL/GenBank/DDBJ databases">
        <authorList>
            <person name="Tang B."/>
            <person name="Yu Y."/>
        </authorList>
    </citation>
    <scope>NUCLEOTIDE SEQUENCE [LARGE SCALE GENOMIC DNA]</scope>
    <source>
        <strain evidence="3 4">DSM 7029</strain>
    </source>
</reference>
<dbReference type="STRING" id="413882.AAW51_3013"/>
<proteinExistence type="predicted"/>
<evidence type="ECO:0000313" key="4">
    <source>
        <dbReference type="Proteomes" id="UP000035352"/>
    </source>
</evidence>
<dbReference type="Proteomes" id="UP000035352">
    <property type="component" value="Chromosome"/>
</dbReference>
<feature type="compositionally biased region" description="Polar residues" evidence="1">
    <location>
        <begin position="9"/>
        <end position="19"/>
    </location>
</feature>
<evidence type="ECO:0000259" key="2">
    <source>
        <dbReference type="Pfam" id="PF09851"/>
    </source>
</evidence>
<evidence type="ECO:0000256" key="1">
    <source>
        <dbReference type="SAM" id="MobiDB-lite"/>
    </source>
</evidence>
<feature type="region of interest" description="Disordered" evidence="1">
    <location>
        <begin position="194"/>
        <end position="253"/>
    </location>
</feature>
<evidence type="ECO:0000313" key="3">
    <source>
        <dbReference type="EMBL" id="AKJ29704.1"/>
    </source>
</evidence>
<feature type="domain" description="SHOCT" evidence="2">
    <location>
        <begin position="256"/>
        <end position="282"/>
    </location>
</feature>
<feature type="region of interest" description="Disordered" evidence="1">
    <location>
        <begin position="1"/>
        <end position="27"/>
    </location>
</feature>
<name>A0A0G3BJR5_9BURK</name>
<dbReference type="EMBL" id="CP011371">
    <property type="protein sequence ID" value="AKJ29704.1"/>
    <property type="molecule type" value="Genomic_DNA"/>
</dbReference>
<dbReference type="KEGG" id="pbh:AAW51_3013"/>
<organism evidence="3 4">
    <name type="scientific">Caldimonas brevitalea</name>
    <dbReference type="NCBI Taxonomy" id="413882"/>
    <lineage>
        <taxon>Bacteria</taxon>
        <taxon>Pseudomonadati</taxon>
        <taxon>Pseudomonadota</taxon>
        <taxon>Betaproteobacteria</taxon>
        <taxon>Burkholderiales</taxon>
        <taxon>Sphaerotilaceae</taxon>
        <taxon>Caldimonas</taxon>
    </lineage>
</organism>
<protein>
    <recommendedName>
        <fullName evidence="2">SHOCT domain-containing protein</fullName>
    </recommendedName>
</protein>
<accession>A0A0G3BJR5</accession>
<sequence>MDFLFGSSDKGNSQATQEQAAPASSRREWTLGEFSKVKLDAAEPGAANQHPANVPQDVLTQSLGSITISVKGQNEPLFHPEELKDVVWALSSAFKHASPGHDVLLLSTSKRGAGIFSTAYGVTARLFVQDGRLQVIVHDTRLDFVDAYRGSRILPDFKFGSRASAGTAQLTSSAGAARRPDWLSFPLSQQAGNPVAAPAGAAATPAAPPAPGVAPAPANAAPAPVPAATPAVPAAAPAPAPAASRDGRFYEEQEQRLRTLKRLRDQNLISEEEYQQKRREILQTL</sequence>
<dbReference type="PATRIC" id="fig|413882.6.peg.3145"/>
<dbReference type="AlphaFoldDB" id="A0A0G3BJR5"/>
<keyword evidence="4" id="KW-1185">Reference proteome</keyword>
<gene>
    <name evidence="3" type="ORF">AAW51_3013</name>
</gene>
<dbReference type="Pfam" id="PF09851">
    <property type="entry name" value="SHOCT"/>
    <property type="match status" value="1"/>
</dbReference>
<dbReference type="InterPro" id="IPR018649">
    <property type="entry name" value="SHOCT"/>
</dbReference>
<feature type="compositionally biased region" description="Low complexity" evidence="1">
    <location>
        <begin position="215"/>
        <end position="243"/>
    </location>
</feature>
<feature type="compositionally biased region" description="Low complexity" evidence="1">
    <location>
        <begin position="194"/>
        <end position="205"/>
    </location>
</feature>